<evidence type="ECO:0008006" key="5">
    <source>
        <dbReference type="Google" id="ProtNLM"/>
    </source>
</evidence>
<dbReference type="EMBL" id="WTFF01000234">
    <property type="protein sequence ID" value="MBW5485265.1"/>
    <property type="molecule type" value="Genomic_DNA"/>
</dbReference>
<feature type="region of interest" description="Disordered" evidence="2">
    <location>
        <begin position="1"/>
        <end position="25"/>
    </location>
</feature>
<proteinExistence type="inferred from homology"/>
<dbReference type="PANTHER" id="PTHR43747:SF4">
    <property type="entry name" value="FLAVIN-DEPENDENT TRYPTOPHAN HALOGENASE"/>
    <property type="match status" value="1"/>
</dbReference>
<dbReference type="InterPro" id="IPR006905">
    <property type="entry name" value="Flavin_halogenase"/>
</dbReference>
<accession>A0ABS6ZBW6</accession>
<dbReference type="PANTHER" id="PTHR43747">
    <property type="entry name" value="FAD-BINDING PROTEIN"/>
    <property type="match status" value="1"/>
</dbReference>
<name>A0ABS6ZBW6_9ACTN</name>
<evidence type="ECO:0000256" key="1">
    <source>
        <dbReference type="ARBA" id="ARBA00038396"/>
    </source>
</evidence>
<keyword evidence="4" id="KW-1185">Reference proteome</keyword>
<protein>
    <recommendedName>
        <fullName evidence="5">Tryptophan halogenase</fullName>
    </recommendedName>
</protein>
<dbReference type="Proteomes" id="UP000812013">
    <property type="component" value="Unassembled WGS sequence"/>
</dbReference>
<feature type="region of interest" description="Disordered" evidence="2">
    <location>
        <begin position="381"/>
        <end position="414"/>
    </location>
</feature>
<sequence length="544" mass="58101">MQNTPAMDTYADSETPGTPAAGPAAPAPDVVVVGGTLTAWIAAARLAAAFTGTVRVTVLETPHRPASQVTSLAPAVQRALFDPLGVSEDVWMRASDASFSAAVKYAHRPTPDTHVYIPHSPSVPSCEGFPLSDAWALDRALGRTVEPLDHACFREPPLMDAKKSPRWLDGRAAIPYGWHADATMLTHFLRRKAVRTKGVRLLTGDLLGALRDTDGTVTALRTTRGILTGGLFLDCTGEDRLLIEGLLAEPFVDAGDRVPTDSSVTLTVPHDSALHGVEPYTTATGLPDAGWTWRRPLLGRYGTGLAYASARTTPDEATRTLLATLAPHESAAPTVTHTRHRPGRPRRAWVNNCVALGAAAGFTDPFAEDHADTLELLDRLVRDFPSPGGPQSSGRPQSPGGPQAPGGPQSPAARFNQAAAALHERALDLVRLRHPYRHALPLSDTARAAVEAHRAGLSPTPDELPLRTLLSALAPRTATPPPPPALARHPRALLAAESHFARIKRHQQTLLETLPDAHTYLTRLHDADAAGRGSSRQPQERAAR</sequence>
<reference evidence="3 4" key="1">
    <citation type="submission" date="2019-12" db="EMBL/GenBank/DDBJ databases">
        <title>Genome sequence of Streptomyces bambusae.</title>
        <authorList>
            <person name="Bansal K."/>
            <person name="Choksket S."/>
            <person name="Korpole S."/>
            <person name="Patil P.B."/>
        </authorList>
    </citation>
    <scope>NUCLEOTIDE SEQUENCE [LARGE SCALE GENOMIC DNA]</scope>
    <source>
        <strain evidence="3 4">SK60</strain>
    </source>
</reference>
<comment type="similarity">
    <text evidence="1">Belongs to the flavin-dependent halogenase family. Bacterial tryptophan halogenase subfamily.</text>
</comment>
<evidence type="ECO:0000313" key="3">
    <source>
        <dbReference type="EMBL" id="MBW5485265.1"/>
    </source>
</evidence>
<evidence type="ECO:0000256" key="2">
    <source>
        <dbReference type="SAM" id="MobiDB-lite"/>
    </source>
</evidence>
<evidence type="ECO:0000313" key="4">
    <source>
        <dbReference type="Proteomes" id="UP000812013"/>
    </source>
</evidence>
<dbReference type="InterPro" id="IPR050816">
    <property type="entry name" value="Flavin-dep_Halogenase_NPB"/>
</dbReference>
<gene>
    <name evidence="3" type="ORF">GPJ59_26160</name>
</gene>
<dbReference type="RefSeq" id="WP_219670172.1">
    <property type="nucleotide sequence ID" value="NZ_WTFF01000234.1"/>
</dbReference>
<dbReference type="SUPFAM" id="SSF51905">
    <property type="entry name" value="FAD/NAD(P)-binding domain"/>
    <property type="match status" value="1"/>
</dbReference>
<feature type="compositionally biased region" description="Low complexity" evidence="2">
    <location>
        <begin position="15"/>
        <end position="25"/>
    </location>
</feature>
<comment type="caution">
    <text evidence="3">The sequence shown here is derived from an EMBL/GenBank/DDBJ whole genome shotgun (WGS) entry which is preliminary data.</text>
</comment>
<feature type="compositionally biased region" description="Low complexity" evidence="2">
    <location>
        <begin position="385"/>
        <end position="414"/>
    </location>
</feature>
<organism evidence="3 4">
    <name type="scientific">Streptomyces bambusae</name>
    <dbReference type="NCBI Taxonomy" id="1550616"/>
    <lineage>
        <taxon>Bacteria</taxon>
        <taxon>Bacillati</taxon>
        <taxon>Actinomycetota</taxon>
        <taxon>Actinomycetes</taxon>
        <taxon>Kitasatosporales</taxon>
        <taxon>Streptomycetaceae</taxon>
        <taxon>Streptomyces</taxon>
    </lineage>
</organism>
<dbReference type="Pfam" id="PF04820">
    <property type="entry name" value="Trp_halogenase"/>
    <property type="match status" value="1"/>
</dbReference>
<dbReference type="Gene3D" id="3.50.50.60">
    <property type="entry name" value="FAD/NAD(P)-binding domain"/>
    <property type="match status" value="1"/>
</dbReference>
<dbReference type="InterPro" id="IPR036188">
    <property type="entry name" value="FAD/NAD-bd_sf"/>
</dbReference>